<feature type="region of interest" description="Disordered" evidence="1">
    <location>
        <begin position="20"/>
        <end position="60"/>
    </location>
</feature>
<keyword evidence="3" id="KW-1185">Reference proteome</keyword>
<proteinExistence type="predicted"/>
<evidence type="ECO:0000313" key="2">
    <source>
        <dbReference type="EMBL" id="KUM98962.1"/>
    </source>
</evidence>
<evidence type="ECO:0000313" key="3">
    <source>
        <dbReference type="Proteomes" id="UP000054241"/>
    </source>
</evidence>
<evidence type="ECO:0000256" key="1">
    <source>
        <dbReference type="SAM" id="MobiDB-lite"/>
    </source>
</evidence>
<sequence length="60" mass="6310">MAPFGRCVVVRRLHRLVRHGQNTGGAQGVPGDDRVEVGQPFGEEAGVPSGEGGRAVSRRS</sequence>
<organism evidence="2 3">
    <name type="scientific">Streptomyces cellostaticus</name>
    <dbReference type="NCBI Taxonomy" id="67285"/>
    <lineage>
        <taxon>Bacteria</taxon>
        <taxon>Bacillati</taxon>
        <taxon>Actinomycetota</taxon>
        <taxon>Actinomycetes</taxon>
        <taxon>Kitasatosporales</taxon>
        <taxon>Streptomycetaceae</taxon>
        <taxon>Streptomyces</taxon>
    </lineage>
</organism>
<protein>
    <submittedName>
        <fullName evidence="2">Uncharacterized protein</fullName>
    </submittedName>
</protein>
<dbReference type="Proteomes" id="UP000054241">
    <property type="component" value="Unassembled WGS sequence"/>
</dbReference>
<comment type="caution">
    <text evidence="2">The sequence shown here is derived from an EMBL/GenBank/DDBJ whole genome shotgun (WGS) entry which is preliminary data.</text>
</comment>
<dbReference type="EMBL" id="LMWL01000002">
    <property type="protein sequence ID" value="KUM98962.1"/>
    <property type="molecule type" value="Genomic_DNA"/>
</dbReference>
<accession>A0A117PYD1</accession>
<dbReference type="AlphaFoldDB" id="A0A117PYD1"/>
<gene>
    <name evidence="2" type="ORF">AQI88_01595</name>
</gene>
<name>A0A117PYD1_9ACTN</name>
<reference evidence="2 3" key="1">
    <citation type="submission" date="2015-10" db="EMBL/GenBank/DDBJ databases">
        <title>Draft genome sequence of Streptomyces cellostaticus DSM 40189, type strain for the species Streptomyces cellostaticus.</title>
        <authorList>
            <person name="Ruckert C."/>
            <person name="Winkler A."/>
            <person name="Kalinowski J."/>
            <person name="Kampfer P."/>
            <person name="Glaeser S."/>
        </authorList>
    </citation>
    <scope>NUCLEOTIDE SEQUENCE [LARGE SCALE GENOMIC DNA]</scope>
    <source>
        <strain evidence="2 3">DSM 40189</strain>
    </source>
</reference>